<accession>A0A7G1NCA0</accession>
<dbReference type="AlphaFoldDB" id="A0A7G1NCA0"/>
<evidence type="ECO:0000313" key="1">
    <source>
        <dbReference type="EMBL" id="BCL20429.1"/>
    </source>
</evidence>
<sequence length="81" mass="8619">MGIQHHPGAAGAADGLRHPCALRVALNTRSGKVEDTRDGRDDGGRVDSLLVTSGARFLLVGDALYIPYGVRSVYTVDVRDL</sequence>
<proteinExistence type="predicted"/>
<organism evidence="1 2">
    <name type="scientific">Streptomyces tuirus</name>
    <dbReference type="NCBI Taxonomy" id="68278"/>
    <lineage>
        <taxon>Bacteria</taxon>
        <taxon>Bacillati</taxon>
        <taxon>Actinomycetota</taxon>
        <taxon>Actinomycetes</taxon>
        <taxon>Kitasatosporales</taxon>
        <taxon>Streptomycetaceae</taxon>
        <taxon>Streptomyces</taxon>
    </lineage>
</organism>
<name>A0A7G1NCA0_9ACTN</name>
<reference evidence="1 2" key="1">
    <citation type="journal article" date="2014" name="Int. J. Syst. Evol. Microbiol.">
        <title>Complete genome sequence of Corynebacterium casei LMG S-19264T (=DSM 44701T), isolated from a smear-ripened cheese.</title>
        <authorList>
            <consortium name="US DOE Joint Genome Institute (JGI-PGF)"/>
            <person name="Walter F."/>
            <person name="Albersmeier A."/>
            <person name="Kalinowski J."/>
            <person name="Ruckert C."/>
        </authorList>
    </citation>
    <scope>NUCLEOTIDE SEQUENCE [LARGE SCALE GENOMIC DNA]</scope>
    <source>
        <strain evidence="1 2">JCM 4255</strain>
    </source>
</reference>
<evidence type="ECO:0000313" key="2">
    <source>
        <dbReference type="Proteomes" id="UP000516373"/>
    </source>
</evidence>
<gene>
    <name evidence="1" type="ORF">GCM10017668_22720</name>
</gene>
<dbReference type="KEGG" id="stui:GCM10017668_22720"/>
<dbReference type="EMBL" id="AP023439">
    <property type="protein sequence ID" value="BCL20429.1"/>
    <property type="molecule type" value="Genomic_DNA"/>
</dbReference>
<dbReference type="Proteomes" id="UP000516373">
    <property type="component" value="Chromosome"/>
</dbReference>
<dbReference type="RefSeq" id="WP_190898690.1">
    <property type="nucleotide sequence ID" value="NZ_AP023439.1"/>
</dbReference>
<protein>
    <submittedName>
        <fullName evidence="1">Uncharacterized protein</fullName>
    </submittedName>
</protein>